<name>A0ABU7BLV0_9TELE</name>
<accession>A0ABU7BLV0</accession>
<reference evidence="2 3" key="1">
    <citation type="submission" date="2021-07" db="EMBL/GenBank/DDBJ databases">
        <authorList>
            <person name="Palmer J.M."/>
        </authorList>
    </citation>
    <scope>NUCLEOTIDE SEQUENCE [LARGE SCALE GENOMIC DNA]</scope>
    <source>
        <strain evidence="2 3">AT_MEX2019</strain>
        <tissue evidence="2">Muscle</tissue>
    </source>
</reference>
<feature type="compositionally biased region" description="Basic and acidic residues" evidence="1">
    <location>
        <begin position="28"/>
        <end position="46"/>
    </location>
</feature>
<organism evidence="2 3">
    <name type="scientific">Ataeniobius toweri</name>
    <dbReference type="NCBI Taxonomy" id="208326"/>
    <lineage>
        <taxon>Eukaryota</taxon>
        <taxon>Metazoa</taxon>
        <taxon>Chordata</taxon>
        <taxon>Craniata</taxon>
        <taxon>Vertebrata</taxon>
        <taxon>Euteleostomi</taxon>
        <taxon>Actinopterygii</taxon>
        <taxon>Neopterygii</taxon>
        <taxon>Teleostei</taxon>
        <taxon>Neoteleostei</taxon>
        <taxon>Acanthomorphata</taxon>
        <taxon>Ovalentaria</taxon>
        <taxon>Atherinomorphae</taxon>
        <taxon>Cyprinodontiformes</taxon>
        <taxon>Goodeidae</taxon>
        <taxon>Ataeniobius</taxon>
    </lineage>
</organism>
<dbReference type="EMBL" id="JAHUTI010059168">
    <property type="protein sequence ID" value="MED6250694.1"/>
    <property type="molecule type" value="Genomic_DNA"/>
</dbReference>
<keyword evidence="3" id="KW-1185">Reference proteome</keyword>
<evidence type="ECO:0000313" key="3">
    <source>
        <dbReference type="Proteomes" id="UP001345963"/>
    </source>
</evidence>
<feature type="region of interest" description="Disordered" evidence="1">
    <location>
        <begin position="14"/>
        <end position="52"/>
    </location>
</feature>
<evidence type="ECO:0000256" key="1">
    <source>
        <dbReference type="SAM" id="MobiDB-lite"/>
    </source>
</evidence>
<gene>
    <name evidence="2" type="ORF">ATANTOWER_005374</name>
</gene>
<dbReference type="Proteomes" id="UP001345963">
    <property type="component" value="Unassembled WGS sequence"/>
</dbReference>
<evidence type="ECO:0000313" key="2">
    <source>
        <dbReference type="EMBL" id="MED6250694.1"/>
    </source>
</evidence>
<sequence length="92" mass="10751">MTLRRVKLRRRENGGWLLRGPDQGSSQRRGEEIHRGSLEVTSESKRQSTRAQVESTNWKIEFLKEGQQKGKHRNAEERRNLTVLIGLDELQL</sequence>
<comment type="caution">
    <text evidence="2">The sequence shown here is derived from an EMBL/GenBank/DDBJ whole genome shotgun (WGS) entry which is preliminary data.</text>
</comment>
<proteinExistence type="predicted"/>
<protein>
    <submittedName>
        <fullName evidence="2">Uncharacterized protein</fullName>
    </submittedName>
</protein>